<gene>
    <name evidence="8 10" type="primary">trpC</name>
    <name evidence="10" type="ORF">H0921_05155</name>
</gene>
<dbReference type="InterPro" id="IPR013785">
    <property type="entry name" value="Aldolase_TIM"/>
</dbReference>
<comment type="catalytic activity">
    <reaction evidence="1 8">
        <text>1-(2-carboxyphenylamino)-1-deoxy-D-ribulose 5-phosphate + H(+) = (1S,2R)-1-C-(indol-3-yl)glycerol 3-phosphate + CO2 + H2O</text>
        <dbReference type="Rhea" id="RHEA:23476"/>
        <dbReference type="ChEBI" id="CHEBI:15377"/>
        <dbReference type="ChEBI" id="CHEBI:15378"/>
        <dbReference type="ChEBI" id="CHEBI:16526"/>
        <dbReference type="ChEBI" id="CHEBI:58613"/>
        <dbReference type="ChEBI" id="CHEBI:58866"/>
        <dbReference type="EC" id="4.1.1.48"/>
    </reaction>
</comment>
<evidence type="ECO:0000259" key="9">
    <source>
        <dbReference type="Pfam" id="PF00218"/>
    </source>
</evidence>
<keyword evidence="11" id="KW-1185">Reference proteome</keyword>
<dbReference type="PROSITE" id="PS00614">
    <property type="entry name" value="IGPS"/>
    <property type="match status" value="1"/>
</dbReference>
<evidence type="ECO:0000256" key="6">
    <source>
        <dbReference type="ARBA" id="ARBA00023141"/>
    </source>
</evidence>
<comment type="similarity">
    <text evidence="8">Belongs to the TrpC family.</text>
</comment>
<keyword evidence="5 8" id="KW-0822">Tryptophan biosynthesis</keyword>
<accession>A0A7V9AB41</accession>
<dbReference type="InterPro" id="IPR045186">
    <property type="entry name" value="Indole-3-glycerol_P_synth"/>
</dbReference>
<name>A0A7V9AB41_9BACT</name>
<keyword evidence="4 8" id="KW-0210">Decarboxylase</keyword>
<organism evidence="10 11">
    <name type="scientific">Thermogemmata fonticola</name>
    <dbReference type="NCBI Taxonomy" id="2755323"/>
    <lineage>
        <taxon>Bacteria</taxon>
        <taxon>Pseudomonadati</taxon>
        <taxon>Planctomycetota</taxon>
        <taxon>Planctomycetia</taxon>
        <taxon>Gemmatales</taxon>
        <taxon>Gemmataceae</taxon>
        <taxon>Thermogemmata</taxon>
    </lineage>
</organism>
<dbReference type="GO" id="GO:0004425">
    <property type="term" value="F:indole-3-glycerol-phosphate synthase activity"/>
    <property type="evidence" value="ECO:0007669"/>
    <property type="project" value="UniProtKB-UniRule"/>
</dbReference>
<reference evidence="10 11" key="1">
    <citation type="submission" date="2020-07" db="EMBL/GenBank/DDBJ databases">
        <title>Thermogemmata thermophila gen. nov., sp. nov., a novel moderate thermophilic planctomycete from a Kamchatka hot spring.</title>
        <authorList>
            <person name="Elcheninov A.G."/>
            <person name="Podosokorskaya O.A."/>
            <person name="Kovaleva O.L."/>
            <person name="Novikov A."/>
            <person name="Bonch-Osmolovskaya E.A."/>
            <person name="Toshchakov S.V."/>
            <person name="Kublanov I.V."/>
        </authorList>
    </citation>
    <scope>NUCLEOTIDE SEQUENCE [LARGE SCALE GENOMIC DNA]</scope>
    <source>
        <strain evidence="10 11">2918</strain>
    </source>
</reference>
<comment type="caution">
    <text evidence="10">The sequence shown here is derived from an EMBL/GenBank/DDBJ whole genome shotgun (WGS) entry which is preliminary data.</text>
</comment>
<evidence type="ECO:0000256" key="8">
    <source>
        <dbReference type="HAMAP-Rule" id="MF_00134"/>
    </source>
</evidence>
<dbReference type="NCBIfam" id="NF001377">
    <property type="entry name" value="PRK00278.2-4"/>
    <property type="match status" value="1"/>
</dbReference>
<dbReference type="InterPro" id="IPR001468">
    <property type="entry name" value="Indole-3-GlycerolPSynthase_CS"/>
</dbReference>
<evidence type="ECO:0000256" key="3">
    <source>
        <dbReference type="ARBA" id="ARBA00022605"/>
    </source>
</evidence>
<keyword evidence="3 8" id="KW-0028">Amino-acid biosynthesis</keyword>
<dbReference type="PANTHER" id="PTHR22854:SF2">
    <property type="entry name" value="INDOLE-3-GLYCEROL-PHOSPHATE SYNTHASE"/>
    <property type="match status" value="1"/>
</dbReference>
<dbReference type="RefSeq" id="WP_194536965.1">
    <property type="nucleotide sequence ID" value="NZ_JACEFB010000002.1"/>
</dbReference>
<dbReference type="Pfam" id="PF00218">
    <property type="entry name" value="IGPS"/>
    <property type="match status" value="1"/>
</dbReference>
<dbReference type="InterPro" id="IPR011060">
    <property type="entry name" value="RibuloseP-bd_barrel"/>
</dbReference>
<dbReference type="PANTHER" id="PTHR22854">
    <property type="entry name" value="TRYPTOPHAN BIOSYNTHESIS PROTEIN"/>
    <property type="match status" value="1"/>
</dbReference>
<keyword evidence="6 8" id="KW-0057">Aromatic amino acid biosynthesis</keyword>
<dbReference type="CDD" id="cd00331">
    <property type="entry name" value="IGPS"/>
    <property type="match status" value="1"/>
</dbReference>
<evidence type="ECO:0000256" key="2">
    <source>
        <dbReference type="ARBA" id="ARBA00004696"/>
    </source>
</evidence>
<evidence type="ECO:0000256" key="1">
    <source>
        <dbReference type="ARBA" id="ARBA00001633"/>
    </source>
</evidence>
<feature type="domain" description="Indole-3-glycerol phosphate synthase" evidence="9">
    <location>
        <begin position="5"/>
        <end position="257"/>
    </location>
</feature>
<dbReference type="HAMAP" id="MF_00134_B">
    <property type="entry name" value="IGPS_B"/>
    <property type="match status" value="1"/>
</dbReference>
<evidence type="ECO:0000313" key="11">
    <source>
        <dbReference type="Proteomes" id="UP000542342"/>
    </source>
</evidence>
<evidence type="ECO:0000313" key="10">
    <source>
        <dbReference type="EMBL" id="MBA2225549.1"/>
    </source>
</evidence>
<proteinExistence type="inferred from homology"/>
<dbReference type="SUPFAM" id="SSF51366">
    <property type="entry name" value="Ribulose-phoshate binding barrel"/>
    <property type="match status" value="1"/>
</dbReference>
<protein>
    <recommendedName>
        <fullName evidence="8">Indole-3-glycerol phosphate synthase</fullName>
        <shortName evidence="8">IGPS</shortName>
        <ecNumber evidence="8">4.1.1.48</ecNumber>
    </recommendedName>
</protein>
<dbReference type="GO" id="GO:0000162">
    <property type="term" value="P:L-tryptophan biosynthetic process"/>
    <property type="evidence" value="ECO:0007669"/>
    <property type="project" value="UniProtKB-UniRule"/>
</dbReference>
<dbReference type="FunFam" id="3.20.20.70:FF:000024">
    <property type="entry name" value="Indole-3-glycerol phosphate synthase"/>
    <property type="match status" value="1"/>
</dbReference>
<dbReference type="AlphaFoldDB" id="A0A7V9AB41"/>
<dbReference type="NCBIfam" id="NF001373">
    <property type="entry name" value="PRK00278.1-6"/>
    <property type="match status" value="1"/>
</dbReference>
<evidence type="ECO:0000256" key="7">
    <source>
        <dbReference type="ARBA" id="ARBA00023239"/>
    </source>
</evidence>
<evidence type="ECO:0000256" key="4">
    <source>
        <dbReference type="ARBA" id="ARBA00022793"/>
    </source>
</evidence>
<comment type="pathway">
    <text evidence="2 8">Amino-acid biosynthesis; L-tryptophan biosynthesis; L-tryptophan from chorismate: step 4/5.</text>
</comment>
<dbReference type="GO" id="GO:0004640">
    <property type="term" value="F:phosphoribosylanthranilate isomerase activity"/>
    <property type="evidence" value="ECO:0007669"/>
    <property type="project" value="TreeGrafter"/>
</dbReference>
<dbReference type="Gene3D" id="3.20.20.70">
    <property type="entry name" value="Aldolase class I"/>
    <property type="match status" value="1"/>
</dbReference>
<evidence type="ECO:0000256" key="5">
    <source>
        <dbReference type="ARBA" id="ARBA00022822"/>
    </source>
</evidence>
<keyword evidence="7 8" id="KW-0456">Lyase</keyword>
<dbReference type="UniPathway" id="UPA00035">
    <property type="reaction ID" value="UER00043"/>
</dbReference>
<sequence>MPSILDRILQVKARQVEAARERLPLVELERRLAHLPPCRDFTAALRTASPLAVIAEIKKASPSAGVIRADFDPLAIALSYQRHGAHALSVLTEEEFFQGNLEVLSRVQQHVRLPVLRKDFIFDPYQLWEARAAGADAVLLIAECLPGSQLQYLYQQATALGIHVLLELHDAQELPRVLDTGAPVIGINNRDLRTFVTRLEHTLDLLPRIPPDRIVVSESGISTPTDVERLRQAGVRALLIGESLMRASDPGLALQRLLMNATSANASV</sequence>
<dbReference type="Proteomes" id="UP000542342">
    <property type="component" value="Unassembled WGS sequence"/>
</dbReference>
<dbReference type="EMBL" id="JACEFB010000002">
    <property type="protein sequence ID" value="MBA2225549.1"/>
    <property type="molecule type" value="Genomic_DNA"/>
</dbReference>
<dbReference type="EC" id="4.1.1.48" evidence="8"/>
<dbReference type="InterPro" id="IPR013798">
    <property type="entry name" value="Indole-3-glycerol_P_synth_dom"/>
</dbReference>